<dbReference type="Proteomes" id="UP000694867">
    <property type="component" value="Unplaced"/>
</dbReference>
<evidence type="ECO:0000313" key="7">
    <source>
        <dbReference type="RefSeq" id="XP_003744170.1"/>
    </source>
</evidence>
<name>A0AAJ6QUB8_9ACAR</name>
<dbReference type="AlphaFoldDB" id="A0AAJ6QUB8"/>
<dbReference type="GO" id="GO:0005634">
    <property type="term" value="C:nucleus"/>
    <property type="evidence" value="ECO:0007669"/>
    <property type="project" value="UniProtKB-UniRule"/>
</dbReference>
<dbReference type="SMART" id="SM00398">
    <property type="entry name" value="HMG"/>
    <property type="match status" value="1"/>
</dbReference>
<dbReference type="GO" id="GO:0003677">
    <property type="term" value="F:DNA binding"/>
    <property type="evidence" value="ECO:0007669"/>
    <property type="project" value="UniProtKB-UniRule"/>
</dbReference>
<evidence type="ECO:0000256" key="1">
    <source>
        <dbReference type="ARBA" id="ARBA00023125"/>
    </source>
</evidence>
<dbReference type="InterPro" id="IPR050342">
    <property type="entry name" value="HMGB"/>
</dbReference>
<accession>A0AAJ6QUB8</accession>
<evidence type="ECO:0000313" key="6">
    <source>
        <dbReference type="Proteomes" id="UP000694867"/>
    </source>
</evidence>
<dbReference type="PROSITE" id="PS50118">
    <property type="entry name" value="HMG_BOX_2"/>
    <property type="match status" value="1"/>
</dbReference>
<dbReference type="PANTHER" id="PTHR48112">
    <property type="entry name" value="HIGH MOBILITY GROUP PROTEIN DSP1"/>
    <property type="match status" value="1"/>
</dbReference>
<gene>
    <name evidence="7" type="primary">LOC100897488</name>
</gene>
<dbReference type="InterPro" id="IPR009071">
    <property type="entry name" value="HMG_box_dom"/>
</dbReference>
<evidence type="ECO:0000256" key="2">
    <source>
        <dbReference type="PROSITE-ProRule" id="PRU00267"/>
    </source>
</evidence>
<evidence type="ECO:0000259" key="5">
    <source>
        <dbReference type="PROSITE" id="PS50118"/>
    </source>
</evidence>
<keyword evidence="3" id="KW-0175">Coiled coil</keyword>
<sequence>MLNLLNRGNSFVQAVNRLATTRLTSRGDFSTVKSSRVIPPRKPWSSPYTQFIASEFRAVAEENPEQKQTDIMKLMSERWRSLDDETREKYRILNDELLKERQDLYEEEVANWTPEKGKLAEADRKLRKIARVKREIRLLEKSLGKPKRVCPEASLFVREVSKHGKVNLADTIRSWKTQPEETKKRIGELRAKLLEEYQTAARLYEQRLAIDEDSSKKLKKLKAKLRKISEETTSRVSGETSSQVSRE</sequence>
<reference evidence="7" key="1">
    <citation type="submission" date="2025-08" db="UniProtKB">
        <authorList>
            <consortium name="RefSeq"/>
        </authorList>
    </citation>
    <scope>IDENTIFICATION</scope>
</reference>
<feature type="coiled-coil region" evidence="3">
    <location>
        <begin position="87"/>
        <end position="142"/>
    </location>
</feature>
<feature type="compositionally biased region" description="Polar residues" evidence="4">
    <location>
        <begin position="234"/>
        <end position="247"/>
    </location>
</feature>
<organism evidence="6 7">
    <name type="scientific">Galendromus occidentalis</name>
    <name type="common">western predatory mite</name>
    <dbReference type="NCBI Taxonomy" id="34638"/>
    <lineage>
        <taxon>Eukaryota</taxon>
        <taxon>Metazoa</taxon>
        <taxon>Ecdysozoa</taxon>
        <taxon>Arthropoda</taxon>
        <taxon>Chelicerata</taxon>
        <taxon>Arachnida</taxon>
        <taxon>Acari</taxon>
        <taxon>Parasitiformes</taxon>
        <taxon>Mesostigmata</taxon>
        <taxon>Gamasina</taxon>
        <taxon>Phytoseioidea</taxon>
        <taxon>Phytoseiidae</taxon>
        <taxon>Typhlodrominae</taxon>
        <taxon>Galendromus</taxon>
    </lineage>
</organism>
<dbReference type="GeneID" id="100897488"/>
<protein>
    <submittedName>
        <fullName evidence="7">Transcription factor A, mitochondrial</fullName>
    </submittedName>
</protein>
<dbReference type="RefSeq" id="XP_003744170.1">
    <property type="nucleotide sequence ID" value="XM_003744122.1"/>
</dbReference>
<dbReference type="SUPFAM" id="SSF47095">
    <property type="entry name" value="HMG-box"/>
    <property type="match status" value="1"/>
</dbReference>
<feature type="DNA-binding region" description="HMG box" evidence="2">
    <location>
        <begin position="40"/>
        <end position="113"/>
    </location>
</feature>
<keyword evidence="1 2" id="KW-0238">DNA-binding</keyword>
<feature type="domain" description="HMG box" evidence="5">
    <location>
        <begin position="40"/>
        <end position="113"/>
    </location>
</feature>
<proteinExistence type="predicted"/>
<dbReference type="Gene3D" id="1.10.30.10">
    <property type="entry name" value="High mobility group box domain"/>
    <property type="match status" value="1"/>
</dbReference>
<dbReference type="KEGG" id="goe:100897488"/>
<evidence type="ECO:0000256" key="4">
    <source>
        <dbReference type="SAM" id="MobiDB-lite"/>
    </source>
</evidence>
<keyword evidence="2" id="KW-0539">Nucleus</keyword>
<dbReference type="PANTHER" id="PTHR48112:SF15">
    <property type="entry name" value="HMG BOX DOMAIN-CONTAINING PROTEIN"/>
    <property type="match status" value="1"/>
</dbReference>
<dbReference type="InterPro" id="IPR036910">
    <property type="entry name" value="HMG_box_dom_sf"/>
</dbReference>
<dbReference type="Pfam" id="PF00505">
    <property type="entry name" value="HMG_box"/>
    <property type="match status" value="1"/>
</dbReference>
<feature type="region of interest" description="Disordered" evidence="4">
    <location>
        <begin position="227"/>
        <end position="247"/>
    </location>
</feature>
<evidence type="ECO:0000256" key="3">
    <source>
        <dbReference type="SAM" id="Coils"/>
    </source>
</evidence>
<keyword evidence="6" id="KW-1185">Reference proteome</keyword>